<sequence>MIINPFRFFAVSALSKANGEYYGDDIKKLSPTMEHRRKNGSSRLSSGWSLIYYFHVVTDAFR</sequence>
<name>A0ABQ1GHY0_9GAMM</name>
<gene>
    <name evidence="1" type="ORF">GCM10011328_19090</name>
</gene>
<comment type="caution">
    <text evidence="1">The sequence shown here is derived from an EMBL/GenBank/DDBJ whole genome shotgun (WGS) entry which is preliminary data.</text>
</comment>
<dbReference type="Proteomes" id="UP000627464">
    <property type="component" value="Unassembled WGS sequence"/>
</dbReference>
<organism evidence="1 2">
    <name type="scientific">Hafnia psychrotolerans</name>
    <dbReference type="NCBI Taxonomy" id="1477018"/>
    <lineage>
        <taxon>Bacteria</taxon>
        <taxon>Pseudomonadati</taxon>
        <taxon>Pseudomonadota</taxon>
        <taxon>Gammaproteobacteria</taxon>
        <taxon>Enterobacterales</taxon>
        <taxon>Hafniaceae</taxon>
        <taxon>Hafnia</taxon>
    </lineage>
</organism>
<keyword evidence="2" id="KW-1185">Reference proteome</keyword>
<evidence type="ECO:0000313" key="1">
    <source>
        <dbReference type="EMBL" id="GGA44188.1"/>
    </source>
</evidence>
<evidence type="ECO:0000313" key="2">
    <source>
        <dbReference type="Proteomes" id="UP000627464"/>
    </source>
</evidence>
<reference evidence="2" key="1">
    <citation type="journal article" date="2019" name="Int. J. Syst. Evol. Microbiol.">
        <title>The Global Catalogue of Microorganisms (GCM) 10K type strain sequencing project: providing services to taxonomists for standard genome sequencing and annotation.</title>
        <authorList>
            <consortium name="The Broad Institute Genomics Platform"/>
            <consortium name="The Broad Institute Genome Sequencing Center for Infectious Disease"/>
            <person name="Wu L."/>
            <person name="Ma J."/>
        </authorList>
    </citation>
    <scope>NUCLEOTIDE SEQUENCE [LARGE SCALE GENOMIC DNA]</scope>
    <source>
        <strain evidence="2">CGMCC 1.12806</strain>
    </source>
</reference>
<proteinExistence type="predicted"/>
<protein>
    <submittedName>
        <fullName evidence="1">Uncharacterized protein</fullName>
    </submittedName>
</protein>
<dbReference type="EMBL" id="BMFZ01000004">
    <property type="protein sequence ID" value="GGA44188.1"/>
    <property type="molecule type" value="Genomic_DNA"/>
</dbReference>
<accession>A0ABQ1GHY0</accession>